<dbReference type="PANTHER" id="PTHR21087:SF16">
    <property type="entry name" value="SHIKIMATE KINASE 1, CHLOROPLASTIC"/>
    <property type="match status" value="1"/>
</dbReference>
<feature type="binding site" evidence="11">
    <location>
        <position position="152"/>
    </location>
    <ligand>
        <name>ATP</name>
        <dbReference type="ChEBI" id="CHEBI:30616"/>
    </ligand>
</feature>
<dbReference type="EMBL" id="LJGU01000135">
    <property type="protein sequence ID" value="OEU96682.1"/>
    <property type="molecule type" value="Genomic_DNA"/>
</dbReference>
<dbReference type="Pfam" id="PF01202">
    <property type="entry name" value="SKI"/>
    <property type="match status" value="1"/>
</dbReference>
<keyword evidence="11" id="KW-0460">Magnesium</keyword>
<evidence type="ECO:0000313" key="13">
    <source>
        <dbReference type="Proteomes" id="UP000176101"/>
    </source>
</evidence>
<feature type="binding site" evidence="11">
    <location>
        <position position="117"/>
    </location>
    <ligand>
        <name>ATP</name>
        <dbReference type="ChEBI" id="CHEBI:30616"/>
    </ligand>
</feature>
<keyword evidence="5 11" id="KW-0808">Transferase</keyword>
<comment type="catalytic activity">
    <reaction evidence="10 11">
        <text>shikimate + ATP = 3-phosphoshikimate + ADP + H(+)</text>
        <dbReference type="Rhea" id="RHEA:13121"/>
        <dbReference type="ChEBI" id="CHEBI:15378"/>
        <dbReference type="ChEBI" id="CHEBI:30616"/>
        <dbReference type="ChEBI" id="CHEBI:36208"/>
        <dbReference type="ChEBI" id="CHEBI:145989"/>
        <dbReference type="ChEBI" id="CHEBI:456216"/>
        <dbReference type="EC" id="2.7.1.71"/>
    </reaction>
</comment>
<dbReference type="CDD" id="cd00464">
    <property type="entry name" value="SK"/>
    <property type="match status" value="1"/>
</dbReference>
<feature type="binding site" evidence="11">
    <location>
        <position position="34"/>
    </location>
    <ligand>
        <name>substrate</name>
    </ligand>
</feature>
<protein>
    <recommendedName>
        <fullName evidence="3 11">Shikimate kinase</fullName>
        <shortName evidence="11">SK</shortName>
        <ecNumber evidence="3 11">2.7.1.71</ecNumber>
    </recommendedName>
</protein>
<evidence type="ECO:0000256" key="2">
    <source>
        <dbReference type="ARBA" id="ARBA00006997"/>
    </source>
</evidence>
<keyword evidence="8 11" id="KW-0067">ATP-binding</keyword>
<dbReference type="EC" id="2.7.1.71" evidence="3 11"/>
<comment type="pathway">
    <text evidence="1 11">Metabolic intermediate biosynthesis; chorismate biosynthesis; chorismate from D-erythrose 4-phosphate and phosphoenolpyruvate: step 5/7.</text>
</comment>
<gene>
    <name evidence="11" type="primary">aroK</name>
    <name evidence="12" type="ORF">AN216_18765</name>
</gene>
<comment type="subunit">
    <text evidence="11">Monomer.</text>
</comment>
<feature type="binding site" evidence="11">
    <location>
        <position position="58"/>
    </location>
    <ligand>
        <name>substrate</name>
    </ligand>
</feature>
<evidence type="ECO:0000256" key="1">
    <source>
        <dbReference type="ARBA" id="ARBA00004842"/>
    </source>
</evidence>
<dbReference type="InterPro" id="IPR000623">
    <property type="entry name" value="Shikimate_kinase/TSH1"/>
</dbReference>
<evidence type="ECO:0000256" key="3">
    <source>
        <dbReference type="ARBA" id="ARBA00012154"/>
    </source>
</evidence>
<dbReference type="AlphaFoldDB" id="A0A1E7JYF6"/>
<comment type="caution">
    <text evidence="12">The sequence shown here is derived from an EMBL/GenBank/DDBJ whole genome shotgun (WGS) entry which is preliminary data.</text>
</comment>
<dbReference type="GO" id="GO:0005829">
    <property type="term" value="C:cytosol"/>
    <property type="evidence" value="ECO:0007669"/>
    <property type="project" value="TreeGrafter"/>
</dbReference>
<proteinExistence type="inferred from homology"/>
<feature type="binding site" evidence="11">
    <location>
        <position position="16"/>
    </location>
    <ligand>
        <name>Mg(2+)</name>
        <dbReference type="ChEBI" id="CHEBI:18420"/>
    </ligand>
</feature>
<dbReference type="UniPathway" id="UPA00053">
    <property type="reaction ID" value="UER00088"/>
</dbReference>
<dbReference type="PRINTS" id="PR01100">
    <property type="entry name" value="SHIKIMTKNASE"/>
</dbReference>
<evidence type="ECO:0000256" key="8">
    <source>
        <dbReference type="ARBA" id="ARBA00022840"/>
    </source>
</evidence>
<name>A0A1E7JYF6_9ACTN</name>
<dbReference type="OrthoDB" id="9800332at2"/>
<dbReference type="GO" id="GO:0000287">
    <property type="term" value="F:magnesium ion binding"/>
    <property type="evidence" value="ECO:0007669"/>
    <property type="project" value="UniProtKB-UniRule"/>
</dbReference>
<evidence type="ECO:0000313" key="12">
    <source>
        <dbReference type="EMBL" id="OEU96682.1"/>
    </source>
</evidence>
<dbReference type="Proteomes" id="UP000176101">
    <property type="component" value="Unassembled WGS sequence"/>
</dbReference>
<evidence type="ECO:0000256" key="6">
    <source>
        <dbReference type="ARBA" id="ARBA00022741"/>
    </source>
</evidence>
<dbReference type="InterPro" id="IPR031322">
    <property type="entry name" value="Shikimate/glucono_kinase"/>
</dbReference>
<keyword evidence="6 11" id="KW-0547">Nucleotide-binding</keyword>
<dbReference type="SUPFAM" id="SSF52540">
    <property type="entry name" value="P-loop containing nucleoside triphosphate hydrolases"/>
    <property type="match status" value="1"/>
</dbReference>
<evidence type="ECO:0000256" key="11">
    <source>
        <dbReference type="HAMAP-Rule" id="MF_00109"/>
    </source>
</evidence>
<accession>A0A1E7JYF6</accession>
<keyword evidence="13" id="KW-1185">Reference proteome</keyword>
<comment type="similarity">
    <text evidence="2 11">Belongs to the shikimate kinase family.</text>
</comment>
<reference evidence="12 13" key="1">
    <citation type="journal article" date="2016" name="Front. Microbiol.">
        <title>Comparative Genomics Analysis of Streptomyces Species Reveals Their Adaptation to the Marine Environment and Their Diversity at the Genomic Level.</title>
        <authorList>
            <person name="Tian X."/>
            <person name="Zhang Z."/>
            <person name="Yang T."/>
            <person name="Chen M."/>
            <person name="Li J."/>
            <person name="Chen F."/>
            <person name="Yang J."/>
            <person name="Li W."/>
            <person name="Zhang B."/>
            <person name="Zhang Z."/>
            <person name="Wu J."/>
            <person name="Zhang C."/>
            <person name="Long L."/>
            <person name="Xiao J."/>
        </authorList>
    </citation>
    <scope>NUCLEOTIDE SEQUENCE [LARGE SCALE GENOMIC DNA]</scope>
    <source>
        <strain evidence="12 13">SCSIO 02100</strain>
    </source>
</reference>
<evidence type="ECO:0000256" key="9">
    <source>
        <dbReference type="ARBA" id="ARBA00023141"/>
    </source>
</evidence>
<feature type="binding site" evidence="11">
    <location>
        <position position="80"/>
    </location>
    <ligand>
        <name>substrate</name>
    </ligand>
</feature>
<sequence>MTPAVVLVGPPGAGKSTVGRLLAERLGGTFRDTDADVVAMAGKPIADIFYDEGEEHFRQLERTAVDAAVADHSGVLALGGGAVVSAPNRERLAGLPVVFLDLPLADAVKRVGLDAPRPLLTINPRQQWRALMEERRPLYTEVARAVVSTEGRTPEQVAQAVLESLEFEQA</sequence>
<dbReference type="InterPro" id="IPR027417">
    <property type="entry name" value="P-loop_NTPase"/>
</dbReference>
<dbReference type="InterPro" id="IPR023000">
    <property type="entry name" value="Shikimate_kinase_CS"/>
</dbReference>
<keyword evidence="4 11" id="KW-0028">Amino-acid biosynthesis</keyword>
<organism evidence="12 13">
    <name type="scientific">Streptomyces oceani</name>
    <dbReference type="NCBI Taxonomy" id="1075402"/>
    <lineage>
        <taxon>Bacteria</taxon>
        <taxon>Bacillati</taxon>
        <taxon>Actinomycetota</taxon>
        <taxon>Actinomycetes</taxon>
        <taxon>Kitasatosporales</taxon>
        <taxon>Streptomycetaceae</taxon>
        <taxon>Streptomyces</taxon>
    </lineage>
</organism>
<keyword evidence="11" id="KW-0479">Metal-binding</keyword>
<keyword evidence="7 11" id="KW-0418">Kinase</keyword>
<dbReference type="RefSeq" id="WP_070197853.1">
    <property type="nucleotide sequence ID" value="NZ_LJGU01000135.1"/>
</dbReference>
<feature type="binding site" evidence="11">
    <location>
        <position position="135"/>
    </location>
    <ligand>
        <name>substrate</name>
    </ligand>
</feature>
<keyword evidence="9 11" id="KW-0057">Aromatic amino acid biosynthesis</keyword>
<evidence type="ECO:0000256" key="10">
    <source>
        <dbReference type="ARBA" id="ARBA00048567"/>
    </source>
</evidence>
<dbReference type="GO" id="GO:0005524">
    <property type="term" value="F:ATP binding"/>
    <property type="evidence" value="ECO:0007669"/>
    <property type="project" value="UniProtKB-UniRule"/>
</dbReference>
<dbReference type="GO" id="GO:0008652">
    <property type="term" value="P:amino acid biosynthetic process"/>
    <property type="evidence" value="ECO:0007669"/>
    <property type="project" value="UniProtKB-KW"/>
</dbReference>
<dbReference type="HAMAP" id="MF_00109">
    <property type="entry name" value="Shikimate_kinase"/>
    <property type="match status" value="1"/>
</dbReference>
<dbReference type="Gene3D" id="3.40.50.300">
    <property type="entry name" value="P-loop containing nucleotide triphosphate hydrolases"/>
    <property type="match status" value="1"/>
</dbReference>
<comment type="subcellular location">
    <subcellularLocation>
        <location evidence="11">Cytoplasm</location>
    </subcellularLocation>
</comment>
<evidence type="ECO:0000256" key="7">
    <source>
        <dbReference type="ARBA" id="ARBA00022777"/>
    </source>
</evidence>
<dbReference type="GO" id="GO:0009423">
    <property type="term" value="P:chorismate biosynthetic process"/>
    <property type="evidence" value="ECO:0007669"/>
    <property type="project" value="UniProtKB-UniRule"/>
</dbReference>
<comment type="cofactor">
    <cofactor evidence="11">
        <name>Mg(2+)</name>
        <dbReference type="ChEBI" id="CHEBI:18420"/>
    </cofactor>
    <text evidence="11">Binds 1 Mg(2+) ion per subunit.</text>
</comment>
<evidence type="ECO:0000256" key="5">
    <source>
        <dbReference type="ARBA" id="ARBA00022679"/>
    </source>
</evidence>
<dbReference type="GO" id="GO:0004765">
    <property type="term" value="F:shikimate kinase activity"/>
    <property type="evidence" value="ECO:0007669"/>
    <property type="project" value="UniProtKB-UniRule"/>
</dbReference>
<comment type="function">
    <text evidence="11">Catalyzes the specific phosphorylation of the 3-hydroxyl group of shikimic acid using ATP as a cosubstrate.</text>
</comment>
<dbReference type="PANTHER" id="PTHR21087">
    <property type="entry name" value="SHIKIMATE KINASE"/>
    <property type="match status" value="1"/>
</dbReference>
<dbReference type="STRING" id="1075402.AN216_18765"/>
<feature type="binding site" evidence="11">
    <location>
        <begin position="12"/>
        <end position="17"/>
    </location>
    <ligand>
        <name>ATP</name>
        <dbReference type="ChEBI" id="CHEBI:30616"/>
    </ligand>
</feature>
<dbReference type="PATRIC" id="fig|1075402.3.peg.1197"/>
<evidence type="ECO:0000256" key="4">
    <source>
        <dbReference type="ARBA" id="ARBA00022605"/>
    </source>
</evidence>
<dbReference type="GO" id="GO:0009073">
    <property type="term" value="P:aromatic amino acid family biosynthetic process"/>
    <property type="evidence" value="ECO:0007669"/>
    <property type="project" value="UniProtKB-KW"/>
</dbReference>
<dbReference type="PROSITE" id="PS01128">
    <property type="entry name" value="SHIKIMATE_KINASE"/>
    <property type="match status" value="1"/>
</dbReference>
<keyword evidence="11" id="KW-0963">Cytoplasm</keyword>